<gene>
    <name evidence="1" type="ordered locus">Bcell_0870</name>
</gene>
<evidence type="ECO:0000313" key="2">
    <source>
        <dbReference type="Proteomes" id="UP000001401"/>
    </source>
</evidence>
<accession>E6U0U9</accession>
<evidence type="ECO:0000313" key="1">
    <source>
        <dbReference type="EMBL" id="ADU29147.1"/>
    </source>
</evidence>
<dbReference type="Proteomes" id="UP000001401">
    <property type="component" value="Chromosome"/>
</dbReference>
<dbReference type="AlphaFoldDB" id="E6U0U9"/>
<reference evidence="1" key="1">
    <citation type="submission" date="2010-12" db="EMBL/GenBank/DDBJ databases">
        <title>Complete sequence of Bacillus cellulosilyticus DSM 2522.</title>
        <authorList>
            <consortium name="US DOE Joint Genome Institute"/>
            <person name="Lucas S."/>
            <person name="Copeland A."/>
            <person name="Lapidus A."/>
            <person name="Cheng J.-F."/>
            <person name="Bruce D."/>
            <person name="Goodwin L."/>
            <person name="Pitluck S."/>
            <person name="Chertkov O."/>
            <person name="Detter J.C."/>
            <person name="Han C."/>
            <person name="Tapia R."/>
            <person name="Land M."/>
            <person name="Hauser L."/>
            <person name="Jeffries C."/>
            <person name="Kyrpides N."/>
            <person name="Ivanova N."/>
            <person name="Mikhailova N."/>
            <person name="Brumm P."/>
            <person name="Mead D."/>
            <person name="Woyke T."/>
        </authorList>
    </citation>
    <scope>NUCLEOTIDE SEQUENCE [LARGE SCALE GENOMIC DNA]</scope>
    <source>
        <strain evidence="1">DSM 2522</strain>
    </source>
</reference>
<dbReference type="OrthoDB" id="8730636at2"/>
<dbReference type="HOGENOM" id="CLU_499426_0_0_9"/>
<dbReference type="eggNOG" id="ENOG502Z8ST">
    <property type="taxonomic scope" value="Bacteria"/>
</dbReference>
<name>E6U0U9_EVAC2</name>
<dbReference type="EMBL" id="CP002394">
    <property type="protein sequence ID" value="ADU29147.1"/>
    <property type="molecule type" value="Genomic_DNA"/>
</dbReference>
<dbReference type="RefSeq" id="WP_013487488.1">
    <property type="nucleotide sequence ID" value="NC_014829.1"/>
</dbReference>
<organism evidence="1 2">
    <name type="scientific">Evansella cellulosilytica (strain ATCC 21833 / DSM 2522 / FERM P-1141 / JCM 9156 / N-4)</name>
    <name type="common">Bacillus cellulosilyticus</name>
    <dbReference type="NCBI Taxonomy" id="649639"/>
    <lineage>
        <taxon>Bacteria</taxon>
        <taxon>Bacillati</taxon>
        <taxon>Bacillota</taxon>
        <taxon>Bacilli</taxon>
        <taxon>Bacillales</taxon>
        <taxon>Bacillaceae</taxon>
        <taxon>Evansella</taxon>
    </lineage>
</organism>
<protein>
    <recommendedName>
        <fullName evidence="3">Permease</fullName>
    </recommendedName>
</protein>
<dbReference type="STRING" id="649639.Bcell_0870"/>
<dbReference type="KEGG" id="bco:Bcell_0870"/>
<keyword evidence="2" id="KW-1185">Reference proteome</keyword>
<sequence>MWKSYENFDVAIFCTASCLDSSFEQLQEELSFFQKHIHVGKVYIESHRGDVTLSKERLQELKSFYEARNIKVAGGITPTLPDDYREGYSRLFGGICYTDKASREKYKEVVELTAAVFDEIILDDFFFTNCRCDDCLEHKGDRSWSEFRLALLQDVSENLVIKPAKAVNPNVKMVIKYPNWNEAYASSGYNTKEQPAIFDGVYTGTETRDPAISQQHIPRYASYSLLTWMENLKPGKNGGGWFDALDCTYVDYYLEQANLTVFGKAKELTLFCYSLLKDSNYTPALGFQLDKLDQVASNIGNPVGVKVYVPHAAYGEDHLYDYLGMLGIPLELTPHFPDGTAPLLVTACAAKDKDILEKLKQYLKNGGNVIITSGFIEAVGSEIGELTTLRPTGKKVPVQQFAIETASCTFDEFSYSKEEIIYPLFDYSTNSTWQSVVAFNGQNNIPVMMYDNYSKGRIYSLVIPDNFSNIMDLPSSVVTTIRSIFTKDLLPYKVKGPGNVGLFTYDNDQFILETFAVTPQKWSIDVPKGKTLKLLNSSEVLKPKLVNEDSSKQYELKLNPSQFKSLKMIKE</sequence>
<evidence type="ECO:0008006" key="3">
    <source>
        <dbReference type="Google" id="ProtNLM"/>
    </source>
</evidence>
<proteinExistence type="predicted"/>